<organism evidence="1 2">
    <name type="scientific">Parathielavia hyrcaniae</name>
    <dbReference type="NCBI Taxonomy" id="113614"/>
    <lineage>
        <taxon>Eukaryota</taxon>
        <taxon>Fungi</taxon>
        <taxon>Dikarya</taxon>
        <taxon>Ascomycota</taxon>
        <taxon>Pezizomycotina</taxon>
        <taxon>Sordariomycetes</taxon>
        <taxon>Sordariomycetidae</taxon>
        <taxon>Sordariales</taxon>
        <taxon>Chaetomiaceae</taxon>
        <taxon>Parathielavia</taxon>
    </lineage>
</organism>
<comment type="caution">
    <text evidence="1">The sequence shown here is derived from an EMBL/GenBank/DDBJ whole genome shotgun (WGS) entry which is preliminary data.</text>
</comment>
<reference evidence="1" key="1">
    <citation type="journal article" date="2023" name="Mol. Phylogenet. Evol.">
        <title>Genome-scale phylogeny and comparative genomics of the fungal order Sordariales.</title>
        <authorList>
            <person name="Hensen N."/>
            <person name="Bonometti L."/>
            <person name="Westerberg I."/>
            <person name="Brannstrom I.O."/>
            <person name="Guillou S."/>
            <person name="Cros-Aarteil S."/>
            <person name="Calhoun S."/>
            <person name="Haridas S."/>
            <person name="Kuo A."/>
            <person name="Mondo S."/>
            <person name="Pangilinan J."/>
            <person name="Riley R."/>
            <person name="LaButti K."/>
            <person name="Andreopoulos B."/>
            <person name="Lipzen A."/>
            <person name="Chen C."/>
            <person name="Yan M."/>
            <person name="Daum C."/>
            <person name="Ng V."/>
            <person name="Clum A."/>
            <person name="Steindorff A."/>
            <person name="Ohm R.A."/>
            <person name="Martin F."/>
            <person name="Silar P."/>
            <person name="Natvig D.O."/>
            <person name="Lalanne C."/>
            <person name="Gautier V."/>
            <person name="Ament-Velasquez S.L."/>
            <person name="Kruys A."/>
            <person name="Hutchinson M.I."/>
            <person name="Powell A.J."/>
            <person name="Barry K."/>
            <person name="Miller A.N."/>
            <person name="Grigoriev I.V."/>
            <person name="Debuchy R."/>
            <person name="Gladieux P."/>
            <person name="Hiltunen Thoren M."/>
            <person name="Johannesson H."/>
        </authorList>
    </citation>
    <scope>NUCLEOTIDE SEQUENCE</scope>
    <source>
        <strain evidence="1">CBS 757.83</strain>
    </source>
</reference>
<protein>
    <recommendedName>
        <fullName evidence="3">F-box domain-containing protein</fullName>
    </recommendedName>
</protein>
<evidence type="ECO:0000313" key="1">
    <source>
        <dbReference type="EMBL" id="KAK4105432.1"/>
    </source>
</evidence>
<sequence>MAAQHPQTTLPPEIIANILTQSITHSYTCALSLLCPEWHVCARRHRALETLLRSTRVDTYTLPLDPSQPGSVSTTFDHGPEEHASLCRPLLDDPRRVEEKSGRGDGVGELMLAGALPEFYQRELVREWASRSVVVVGQEVNAAAVGPLWREMSEEEVKGLVLLREQRAVRLLPFEDDFAFPRGPEYDGATPREEWMVYGEDFQEKERLPALWGEGREGPRYVFQRIRHLVVNCVPALAGLEAADLGTVPSTWNPAAARNLVWLTGRLEYERKANLRIRWDAMVRLESLFLDLRGYTVTKNLFINVEDVLRLARSLKGKSLELLVIAGLRSGTRYHGPDPLTMEDVEGGVWDAQWQLWGSKKRGRGVNWFLMFKDAVRPGGRLVFVDRSDGNMVKLLR</sequence>
<name>A0AAN6T660_9PEZI</name>
<reference evidence="1" key="2">
    <citation type="submission" date="2023-05" db="EMBL/GenBank/DDBJ databases">
        <authorList>
            <consortium name="Lawrence Berkeley National Laboratory"/>
            <person name="Steindorff A."/>
            <person name="Hensen N."/>
            <person name="Bonometti L."/>
            <person name="Westerberg I."/>
            <person name="Brannstrom I.O."/>
            <person name="Guillou S."/>
            <person name="Cros-Aarteil S."/>
            <person name="Calhoun S."/>
            <person name="Haridas S."/>
            <person name="Kuo A."/>
            <person name="Mondo S."/>
            <person name="Pangilinan J."/>
            <person name="Riley R."/>
            <person name="Labutti K."/>
            <person name="Andreopoulos B."/>
            <person name="Lipzen A."/>
            <person name="Chen C."/>
            <person name="Yanf M."/>
            <person name="Daum C."/>
            <person name="Ng V."/>
            <person name="Clum A."/>
            <person name="Ohm R."/>
            <person name="Martin F."/>
            <person name="Silar P."/>
            <person name="Natvig D."/>
            <person name="Lalanne C."/>
            <person name="Gautier V."/>
            <person name="Ament-Velasquez S.L."/>
            <person name="Kruys A."/>
            <person name="Hutchinson M.I."/>
            <person name="Powell A.J."/>
            <person name="Barry K."/>
            <person name="Miller A.N."/>
            <person name="Grigoriev I.V."/>
            <person name="Debuchy R."/>
            <person name="Gladieux P."/>
            <person name="Thoren M.H."/>
            <person name="Johannesson H."/>
        </authorList>
    </citation>
    <scope>NUCLEOTIDE SEQUENCE</scope>
    <source>
        <strain evidence="1">CBS 757.83</strain>
    </source>
</reference>
<keyword evidence="2" id="KW-1185">Reference proteome</keyword>
<dbReference type="AlphaFoldDB" id="A0AAN6T660"/>
<proteinExistence type="predicted"/>
<accession>A0AAN6T660</accession>
<dbReference type="Proteomes" id="UP001305647">
    <property type="component" value="Unassembled WGS sequence"/>
</dbReference>
<evidence type="ECO:0000313" key="2">
    <source>
        <dbReference type="Proteomes" id="UP001305647"/>
    </source>
</evidence>
<dbReference type="EMBL" id="MU863625">
    <property type="protein sequence ID" value="KAK4105432.1"/>
    <property type="molecule type" value="Genomic_DNA"/>
</dbReference>
<gene>
    <name evidence="1" type="ORF">N658DRAFT_118658</name>
</gene>
<evidence type="ECO:0008006" key="3">
    <source>
        <dbReference type="Google" id="ProtNLM"/>
    </source>
</evidence>